<dbReference type="Gene3D" id="4.10.280.10">
    <property type="entry name" value="Helix-loop-helix DNA-binding domain"/>
    <property type="match status" value="1"/>
</dbReference>
<keyword evidence="3" id="KW-0804">Transcription</keyword>
<evidence type="ECO:0000256" key="4">
    <source>
        <dbReference type="ARBA" id="ARBA00023242"/>
    </source>
</evidence>
<name>A0AAV8SWX1_9ROSI</name>
<dbReference type="Proteomes" id="UP001159364">
    <property type="component" value="Linkage Group LG07"/>
</dbReference>
<dbReference type="GO" id="GO:0046983">
    <property type="term" value="F:protein dimerization activity"/>
    <property type="evidence" value="ECO:0007669"/>
    <property type="project" value="InterPro"/>
</dbReference>
<dbReference type="GO" id="GO:0000977">
    <property type="term" value="F:RNA polymerase II transcription regulatory region sequence-specific DNA binding"/>
    <property type="evidence" value="ECO:0007669"/>
    <property type="project" value="TreeGrafter"/>
</dbReference>
<feature type="coiled-coil region" evidence="5">
    <location>
        <begin position="34"/>
        <end position="64"/>
    </location>
</feature>
<evidence type="ECO:0000256" key="2">
    <source>
        <dbReference type="ARBA" id="ARBA00023015"/>
    </source>
</evidence>
<evidence type="ECO:0000313" key="8">
    <source>
        <dbReference type="Proteomes" id="UP001159364"/>
    </source>
</evidence>
<dbReference type="PROSITE" id="PS50888">
    <property type="entry name" value="BHLH"/>
    <property type="match status" value="1"/>
</dbReference>
<proteinExistence type="predicted"/>
<comment type="subcellular location">
    <subcellularLocation>
        <location evidence="1">Nucleus</location>
    </subcellularLocation>
</comment>
<evidence type="ECO:0000313" key="7">
    <source>
        <dbReference type="EMBL" id="KAJ8758951.1"/>
    </source>
</evidence>
<keyword evidence="2" id="KW-0805">Transcription regulation</keyword>
<evidence type="ECO:0000256" key="3">
    <source>
        <dbReference type="ARBA" id="ARBA00023163"/>
    </source>
</evidence>
<dbReference type="InterPro" id="IPR011598">
    <property type="entry name" value="bHLH_dom"/>
</dbReference>
<protein>
    <recommendedName>
        <fullName evidence="6">BHLH domain-containing protein</fullName>
    </recommendedName>
</protein>
<keyword evidence="8" id="KW-1185">Reference proteome</keyword>
<sequence>MKERERRTHMKDLTAVLASLLPSQSNKFTIPRLLDEATRHVKNLQEKIEKLKQVRNELSEERHISCMENDMKLLQAVPVIDINSCFDDFLEVNIFSKWKKLLLHDLIHVFVEEGAQVINLTYHDSGNGFTYTFKLKALYTRVGVDTSRIRDRLTELIYAATDIVKNN</sequence>
<feature type="domain" description="BHLH" evidence="6">
    <location>
        <begin position="1"/>
        <end position="44"/>
    </location>
</feature>
<dbReference type="AlphaFoldDB" id="A0AAV8SWX1"/>
<dbReference type="Pfam" id="PF00010">
    <property type="entry name" value="HLH"/>
    <property type="match status" value="1"/>
</dbReference>
<comment type="caution">
    <text evidence="7">The sequence shown here is derived from an EMBL/GenBank/DDBJ whole genome shotgun (WGS) entry which is preliminary data.</text>
</comment>
<dbReference type="EMBL" id="JAIWQS010000007">
    <property type="protein sequence ID" value="KAJ8758951.1"/>
    <property type="molecule type" value="Genomic_DNA"/>
</dbReference>
<accession>A0AAV8SWX1</accession>
<keyword evidence="4" id="KW-0539">Nucleus</keyword>
<keyword evidence="5" id="KW-0175">Coiled coil</keyword>
<evidence type="ECO:0000259" key="6">
    <source>
        <dbReference type="PROSITE" id="PS50888"/>
    </source>
</evidence>
<dbReference type="GO" id="GO:0090575">
    <property type="term" value="C:RNA polymerase II transcription regulator complex"/>
    <property type="evidence" value="ECO:0007669"/>
    <property type="project" value="TreeGrafter"/>
</dbReference>
<dbReference type="PANTHER" id="PTHR13935">
    <property type="entry name" value="ACHAETE-SCUTE TRANSCRIPTION FACTOR-RELATED"/>
    <property type="match status" value="1"/>
</dbReference>
<dbReference type="GO" id="GO:0000981">
    <property type="term" value="F:DNA-binding transcription factor activity, RNA polymerase II-specific"/>
    <property type="evidence" value="ECO:0007669"/>
    <property type="project" value="TreeGrafter"/>
</dbReference>
<dbReference type="InterPro" id="IPR036638">
    <property type="entry name" value="HLH_DNA-bd_sf"/>
</dbReference>
<dbReference type="PANTHER" id="PTHR13935:SF118">
    <property type="entry name" value="BHLH DOMAIN-CONTAINING PROTEIN"/>
    <property type="match status" value="1"/>
</dbReference>
<dbReference type="SUPFAM" id="SSF47459">
    <property type="entry name" value="HLH, helix-loop-helix DNA-binding domain"/>
    <property type="match status" value="1"/>
</dbReference>
<gene>
    <name evidence="7" type="ORF">K2173_003189</name>
</gene>
<organism evidence="7 8">
    <name type="scientific">Erythroxylum novogranatense</name>
    <dbReference type="NCBI Taxonomy" id="1862640"/>
    <lineage>
        <taxon>Eukaryota</taxon>
        <taxon>Viridiplantae</taxon>
        <taxon>Streptophyta</taxon>
        <taxon>Embryophyta</taxon>
        <taxon>Tracheophyta</taxon>
        <taxon>Spermatophyta</taxon>
        <taxon>Magnoliopsida</taxon>
        <taxon>eudicotyledons</taxon>
        <taxon>Gunneridae</taxon>
        <taxon>Pentapetalae</taxon>
        <taxon>rosids</taxon>
        <taxon>fabids</taxon>
        <taxon>Malpighiales</taxon>
        <taxon>Erythroxylaceae</taxon>
        <taxon>Erythroxylum</taxon>
    </lineage>
</organism>
<evidence type="ECO:0000256" key="5">
    <source>
        <dbReference type="SAM" id="Coils"/>
    </source>
</evidence>
<dbReference type="InterPro" id="IPR015660">
    <property type="entry name" value="MASH1/Ascl1a-like"/>
</dbReference>
<evidence type="ECO:0000256" key="1">
    <source>
        <dbReference type="ARBA" id="ARBA00004123"/>
    </source>
</evidence>
<reference evidence="7 8" key="1">
    <citation type="submission" date="2021-09" db="EMBL/GenBank/DDBJ databases">
        <title>Genomic insights and catalytic innovation underlie evolution of tropane alkaloids biosynthesis.</title>
        <authorList>
            <person name="Wang Y.-J."/>
            <person name="Tian T."/>
            <person name="Huang J.-P."/>
            <person name="Huang S.-X."/>
        </authorList>
    </citation>
    <scope>NUCLEOTIDE SEQUENCE [LARGE SCALE GENOMIC DNA]</scope>
    <source>
        <strain evidence="7">KIB-2018</strain>
        <tissue evidence="7">Leaf</tissue>
    </source>
</reference>